<gene>
    <name evidence="1" type="ORF">V3391_06770</name>
</gene>
<dbReference type="EMBL" id="JAZHBM010000001">
    <property type="protein sequence ID" value="MEF3081915.1"/>
    <property type="molecule type" value="Genomic_DNA"/>
</dbReference>
<proteinExistence type="predicted"/>
<organism evidence="1 2">
    <name type="scientific">Luteimonas flava</name>
    <dbReference type="NCBI Taxonomy" id="3115822"/>
    <lineage>
        <taxon>Bacteria</taxon>
        <taxon>Pseudomonadati</taxon>
        <taxon>Pseudomonadota</taxon>
        <taxon>Gammaproteobacteria</taxon>
        <taxon>Lysobacterales</taxon>
        <taxon>Lysobacteraceae</taxon>
        <taxon>Luteimonas</taxon>
    </lineage>
</organism>
<evidence type="ECO:0000313" key="2">
    <source>
        <dbReference type="Proteomes" id="UP001358324"/>
    </source>
</evidence>
<evidence type="ECO:0000313" key="1">
    <source>
        <dbReference type="EMBL" id="MEF3081915.1"/>
    </source>
</evidence>
<accession>A0ABU7WD66</accession>
<reference evidence="1 2" key="1">
    <citation type="submission" date="2024-01" db="EMBL/GenBank/DDBJ databases">
        <title>Novel species of the genus Luteimonas isolated from rivers.</title>
        <authorList>
            <person name="Lu H."/>
        </authorList>
    </citation>
    <scope>NUCLEOTIDE SEQUENCE [LARGE SCALE GENOMIC DNA]</scope>
    <source>
        <strain evidence="1 2">SMYT11W</strain>
    </source>
</reference>
<name>A0ABU7WD66_9GAMM</name>
<comment type="caution">
    <text evidence="1">The sequence shown here is derived from an EMBL/GenBank/DDBJ whole genome shotgun (WGS) entry which is preliminary data.</text>
</comment>
<keyword evidence="2" id="KW-1185">Reference proteome</keyword>
<protein>
    <submittedName>
        <fullName evidence="1">Uncharacterized protein</fullName>
    </submittedName>
</protein>
<dbReference type="Proteomes" id="UP001358324">
    <property type="component" value="Unassembled WGS sequence"/>
</dbReference>
<sequence>MIGPVLQFEDLQRICQPDPDKPPPRRGTVEAWAKRIGLPITYDSRGGVITTVDAFNRALGIGSPAANDGMLGAEDL</sequence>
<dbReference type="RefSeq" id="WP_332077629.1">
    <property type="nucleotide sequence ID" value="NZ_JAZHBM010000001.1"/>
</dbReference>